<protein>
    <submittedName>
        <fullName evidence="3">LTA synthase family protein</fullName>
    </submittedName>
</protein>
<feature type="transmembrane region" description="Helical" evidence="1">
    <location>
        <begin position="49"/>
        <end position="65"/>
    </location>
</feature>
<evidence type="ECO:0000313" key="4">
    <source>
        <dbReference type="Proteomes" id="UP000515928"/>
    </source>
</evidence>
<dbReference type="KEGG" id="eio:H9L01_07915"/>
<feature type="transmembrane region" description="Helical" evidence="1">
    <location>
        <begin position="120"/>
        <end position="140"/>
    </location>
</feature>
<reference evidence="3 4" key="1">
    <citation type="submission" date="2020-08" db="EMBL/GenBank/DDBJ databases">
        <title>Genome sequence of Erysipelothrix inopinata DSM 15511T.</title>
        <authorList>
            <person name="Hyun D.-W."/>
            <person name="Bae J.-W."/>
        </authorList>
    </citation>
    <scope>NUCLEOTIDE SEQUENCE [LARGE SCALE GENOMIC DNA]</scope>
    <source>
        <strain evidence="3 4">DSM 15511</strain>
    </source>
</reference>
<evidence type="ECO:0000256" key="1">
    <source>
        <dbReference type="SAM" id="Phobius"/>
    </source>
</evidence>
<keyword evidence="1" id="KW-0812">Transmembrane</keyword>
<gene>
    <name evidence="3" type="ORF">H9L01_07915</name>
</gene>
<proteinExistence type="predicted"/>
<dbReference type="EMBL" id="CP060715">
    <property type="protein sequence ID" value="QNN60290.1"/>
    <property type="molecule type" value="Genomic_DNA"/>
</dbReference>
<sequence length="622" mass="70714">MKLKKIFIVLILTLLLTYGFQELTTASLFDFDFKVAADAYIENKHNFDFSFKIVFTLFLMIFVISNNYLTGFTVITVLTLALSVINNMKINILLEPVLPQDLGVFVNLNKLMEMMTPEQVFATIGIAVAFILVTVGVIFINKKVYNFRIFDKSKLIATIRVFSLGGTLIFLLLLSHYNYESSMIKSYAQRNELYLQYNSWDQLSNYRLYGMVNGLVLNTTGENISKPDDYNEAMIDEIFEKYVLNASKVNETRWRDDFSNINVITVLSESLTAISDLEAIEINNDNLTYYRDETDKVLIGNILSPAYGGGTPNTEYELITSMSTGSLSPQVSTAFQSFTADRTELPSIFKQIQSEGRETTSLHSYNSRFYKRYATYQNFGVDQILFDKNMSHTEPYYEDGYISDEATFAEFFDIYRDSNGPRNYHIVTMQNHAPYTHVYDDTEFVIESDKLSSKEITQTVAYAEGVKESDRVLKEVITELNEIGDPYIFFVYGDHLPGLFTPLISENTAKAKHSTPFFFASNLTDAKISIPVQEDISLANTTNIIFDIAGVEISPYQALVLDVYSEFLSIHPSGYYLYGADGPVSREALTDEQIQLVDAYNAVQYDLIDGHGYARKYLNSAH</sequence>
<evidence type="ECO:0000259" key="2">
    <source>
        <dbReference type="Pfam" id="PF00884"/>
    </source>
</evidence>
<feature type="transmembrane region" description="Helical" evidence="1">
    <location>
        <begin position="161"/>
        <end position="179"/>
    </location>
</feature>
<dbReference type="CDD" id="cd16015">
    <property type="entry name" value="LTA_synthase"/>
    <property type="match status" value="1"/>
</dbReference>
<dbReference type="RefSeq" id="WP_187533420.1">
    <property type="nucleotide sequence ID" value="NZ_CBCSHU010000007.1"/>
</dbReference>
<evidence type="ECO:0000313" key="3">
    <source>
        <dbReference type="EMBL" id="QNN60290.1"/>
    </source>
</evidence>
<name>A0A7G9RXG5_9FIRM</name>
<dbReference type="InterPro" id="IPR017850">
    <property type="entry name" value="Alkaline_phosphatase_core_sf"/>
</dbReference>
<dbReference type="Proteomes" id="UP000515928">
    <property type="component" value="Chromosome"/>
</dbReference>
<keyword evidence="1" id="KW-1133">Transmembrane helix</keyword>
<dbReference type="Pfam" id="PF00884">
    <property type="entry name" value="Sulfatase"/>
    <property type="match status" value="1"/>
</dbReference>
<dbReference type="SUPFAM" id="SSF53649">
    <property type="entry name" value="Alkaline phosphatase-like"/>
    <property type="match status" value="1"/>
</dbReference>
<feature type="domain" description="Sulfatase N-terminal" evidence="2">
    <location>
        <begin position="262"/>
        <end position="551"/>
    </location>
</feature>
<organism evidence="3 4">
    <name type="scientific">Erysipelothrix inopinata</name>
    <dbReference type="NCBI Taxonomy" id="225084"/>
    <lineage>
        <taxon>Bacteria</taxon>
        <taxon>Bacillati</taxon>
        <taxon>Bacillota</taxon>
        <taxon>Erysipelotrichia</taxon>
        <taxon>Erysipelotrichales</taxon>
        <taxon>Erysipelotrichaceae</taxon>
        <taxon>Erysipelothrix</taxon>
    </lineage>
</organism>
<dbReference type="AlphaFoldDB" id="A0A7G9RXG5"/>
<keyword evidence="1" id="KW-0472">Membrane</keyword>
<dbReference type="InterPro" id="IPR000917">
    <property type="entry name" value="Sulfatase_N"/>
</dbReference>
<keyword evidence="4" id="KW-1185">Reference proteome</keyword>
<accession>A0A7G9RXG5</accession>
<dbReference type="Gene3D" id="3.40.720.10">
    <property type="entry name" value="Alkaline Phosphatase, subunit A"/>
    <property type="match status" value="1"/>
</dbReference>